<keyword evidence="2" id="KW-1185">Reference proteome</keyword>
<evidence type="ECO:0000313" key="1">
    <source>
        <dbReference type="EMBL" id="KAJ8111333.1"/>
    </source>
</evidence>
<gene>
    <name evidence="1" type="ORF">OPT61_g6042</name>
</gene>
<accession>A0ACC2I817</accession>
<dbReference type="Proteomes" id="UP001153331">
    <property type="component" value="Unassembled WGS sequence"/>
</dbReference>
<reference evidence="1" key="1">
    <citation type="submission" date="2022-11" db="EMBL/GenBank/DDBJ databases">
        <title>Genome Sequence of Boeremia exigua.</title>
        <authorList>
            <person name="Buettner E."/>
        </authorList>
    </citation>
    <scope>NUCLEOTIDE SEQUENCE</scope>
    <source>
        <strain evidence="1">CU02</strain>
    </source>
</reference>
<dbReference type="EMBL" id="JAPHNI010000415">
    <property type="protein sequence ID" value="KAJ8111333.1"/>
    <property type="molecule type" value="Genomic_DNA"/>
</dbReference>
<evidence type="ECO:0000313" key="2">
    <source>
        <dbReference type="Proteomes" id="UP001153331"/>
    </source>
</evidence>
<organism evidence="1 2">
    <name type="scientific">Boeremia exigua</name>
    <dbReference type="NCBI Taxonomy" id="749465"/>
    <lineage>
        <taxon>Eukaryota</taxon>
        <taxon>Fungi</taxon>
        <taxon>Dikarya</taxon>
        <taxon>Ascomycota</taxon>
        <taxon>Pezizomycotina</taxon>
        <taxon>Dothideomycetes</taxon>
        <taxon>Pleosporomycetidae</taxon>
        <taxon>Pleosporales</taxon>
        <taxon>Pleosporineae</taxon>
        <taxon>Didymellaceae</taxon>
        <taxon>Boeremia</taxon>
    </lineage>
</organism>
<protein>
    <submittedName>
        <fullName evidence="1">Uncharacterized protein</fullName>
    </submittedName>
</protein>
<sequence>MTQPSNQLPDSEYPENHSAMSDSPLILASFEENIPHLSSRSTEVVYKTVAGSSKTTEACTPYVLLCHDPKMDSSLINLADSTLFQLRGNAFGNRRLSLAFPEMAMDTEADLCGATESQILSPILEILHERWNGRYCFRKETSPVSKGSVDSSARFDIVFEMNGNDRELIVVLELKRRELIRYEDFAQSKDPKMIHGMMDYNSQDNDNEERIHDAKSMRGRSPWAGNALPFLKQVSKYANGGGGCQHIALFNWDHLLLFKFRKEDIGTTKGSLQATAGDSAELTWVSENNAVHNRDEGKYIRREKIRKALLGFMVEAFQAKFGD</sequence>
<proteinExistence type="predicted"/>
<comment type="caution">
    <text evidence="1">The sequence shown here is derived from an EMBL/GenBank/DDBJ whole genome shotgun (WGS) entry which is preliminary data.</text>
</comment>
<name>A0ACC2I817_9PLEO</name>